<keyword evidence="1" id="KW-0732">Signal</keyword>
<sequence length="157" mass="18047">MHLVGKFAFLVSIWVIVQCSPFDDGKYRHKTYDFYDDGKYYRPLDEGKYIPGDEGKYTYIYQQGVYPYDGAYRHLERGDSDDYIGYQIYAPRYPFLHSVIKALISKYVSPDSLGIKDGILGSSSFNNFDTIKADNEVALKCQPLETDSKNTTEIVTQ</sequence>
<feature type="chain" id="PRO_5043661809" evidence="1">
    <location>
        <begin position="20"/>
        <end position="157"/>
    </location>
</feature>
<organism evidence="2 3">
    <name type="scientific">Euphydryas editha</name>
    <name type="common">Edith's checkerspot</name>
    <dbReference type="NCBI Taxonomy" id="104508"/>
    <lineage>
        <taxon>Eukaryota</taxon>
        <taxon>Metazoa</taxon>
        <taxon>Ecdysozoa</taxon>
        <taxon>Arthropoda</taxon>
        <taxon>Hexapoda</taxon>
        <taxon>Insecta</taxon>
        <taxon>Pterygota</taxon>
        <taxon>Neoptera</taxon>
        <taxon>Endopterygota</taxon>
        <taxon>Lepidoptera</taxon>
        <taxon>Glossata</taxon>
        <taxon>Ditrysia</taxon>
        <taxon>Papilionoidea</taxon>
        <taxon>Nymphalidae</taxon>
        <taxon>Nymphalinae</taxon>
        <taxon>Euphydryas</taxon>
    </lineage>
</organism>
<reference evidence="2" key="1">
    <citation type="submission" date="2022-03" db="EMBL/GenBank/DDBJ databases">
        <authorList>
            <person name="Tunstrom K."/>
        </authorList>
    </citation>
    <scope>NUCLEOTIDE SEQUENCE</scope>
</reference>
<feature type="signal peptide" evidence="1">
    <location>
        <begin position="1"/>
        <end position="19"/>
    </location>
</feature>
<name>A0AAU9V7C5_EUPED</name>
<comment type="caution">
    <text evidence="2">The sequence shown here is derived from an EMBL/GenBank/DDBJ whole genome shotgun (WGS) entry which is preliminary data.</text>
</comment>
<proteinExistence type="predicted"/>
<evidence type="ECO:0000313" key="2">
    <source>
        <dbReference type="EMBL" id="CAH2107369.1"/>
    </source>
</evidence>
<gene>
    <name evidence="2" type="ORF">EEDITHA_LOCUS21412</name>
</gene>
<dbReference type="AlphaFoldDB" id="A0AAU9V7C5"/>
<dbReference type="Proteomes" id="UP001153954">
    <property type="component" value="Unassembled WGS sequence"/>
</dbReference>
<evidence type="ECO:0000256" key="1">
    <source>
        <dbReference type="SAM" id="SignalP"/>
    </source>
</evidence>
<evidence type="ECO:0000313" key="3">
    <source>
        <dbReference type="Proteomes" id="UP001153954"/>
    </source>
</evidence>
<accession>A0AAU9V7C5</accession>
<protein>
    <submittedName>
        <fullName evidence="2">Uncharacterized protein</fullName>
    </submittedName>
</protein>
<dbReference type="EMBL" id="CAKOGL010000030">
    <property type="protein sequence ID" value="CAH2107369.1"/>
    <property type="molecule type" value="Genomic_DNA"/>
</dbReference>
<keyword evidence="3" id="KW-1185">Reference proteome</keyword>